<name>A0A7J8TRF5_9ROSI</name>
<dbReference type="EMBL" id="JABFAB010000001">
    <property type="protein sequence ID" value="MBA0640711.1"/>
    <property type="molecule type" value="Genomic_DNA"/>
</dbReference>
<gene>
    <name evidence="1" type="ORF">Goklo_023620</name>
</gene>
<evidence type="ECO:0000313" key="2">
    <source>
        <dbReference type="Proteomes" id="UP000593573"/>
    </source>
</evidence>
<protein>
    <recommendedName>
        <fullName evidence="3">DUF4283 domain-containing protein</fullName>
    </recommendedName>
</protein>
<dbReference type="Proteomes" id="UP000593573">
    <property type="component" value="Unassembled WGS sequence"/>
</dbReference>
<evidence type="ECO:0000313" key="1">
    <source>
        <dbReference type="EMBL" id="MBA0640711.1"/>
    </source>
</evidence>
<organism evidence="1 2">
    <name type="scientific">Gossypium klotzschianum</name>
    <dbReference type="NCBI Taxonomy" id="34286"/>
    <lineage>
        <taxon>Eukaryota</taxon>
        <taxon>Viridiplantae</taxon>
        <taxon>Streptophyta</taxon>
        <taxon>Embryophyta</taxon>
        <taxon>Tracheophyta</taxon>
        <taxon>Spermatophyta</taxon>
        <taxon>Magnoliopsida</taxon>
        <taxon>eudicotyledons</taxon>
        <taxon>Gunneridae</taxon>
        <taxon>Pentapetalae</taxon>
        <taxon>rosids</taxon>
        <taxon>malvids</taxon>
        <taxon>Malvales</taxon>
        <taxon>Malvaceae</taxon>
        <taxon>Malvoideae</taxon>
        <taxon>Gossypium</taxon>
    </lineage>
</organism>
<proteinExistence type="predicted"/>
<evidence type="ECO:0008006" key="3">
    <source>
        <dbReference type="Google" id="ProtNLM"/>
    </source>
</evidence>
<dbReference type="OrthoDB" id="1001887at2759"/>
<sequence length="451" mass="51738">MAKDIDKLFARLTFLKEEATQVVGVSKPLMYFIGHEAWAVGRQVAIDFGGVLVNYWLSISGTKMDGTELLCAVKNERLPNFFYICECIGHKTKQCQSQEECEVEKGKGKLKMGEEVSDSSSLNDRRPKVIPKEGKSRVKNKLKKIKGSKGEGDMEIPVHMVRRRLSGGASPFMAVTKAKACEMERVRIMCGMDGCFVVDVEGHCRGLALLWKNETKVSIKMFSNNHIDSVVSVEGLDNFHFTGFYGFFYLNSREQSCELLRRVGNLIYVSMEEFERVLDELALVDIKIDKGWFTWSNNRGGQSCLDHDVILLDSVGRKPKDHFKDSRLLFKFEACWAKHRDAKKLIKRVWDDNNNFCNLIECLDKIHSNLGPWQNARYNRLKSHMSYLVKQIDKLINEPNIMSNTKLLRTSHSELGRLYAEEESYWAQRSQIAWLKEGDRCNTPNPYLSSE</sequence>
<dbReference type="AlphaFoldDB" id="A0A7J8TRF5"/>
<keyword evidence="2" id="KW-1185">Reference proteome</keyword>
<reference evidence="1 2" key="1">
    <citation type="journal article" date="2019" name="Genome Biol. Evol.">
        <title>Insights into the evolution of the New World diploid cottons (Gossypium, subgenus Houzingenia) based on genome sequencing.</title>
        <authorList>
            <person name="Grover C.E."/>
            <person name="Arick M.A. 2nd"/>
            <person name="Thrash A."/>
            <person name="Conover J.L."/>
            <person name="Sanders W.S."/>
            <person name="Peterson D.G."/>
            <person name="Frelichowski J.E."/>
            <person name="Scheffler J.A."/>
            <person name="Scheffler B.E."/>
            <person name="Wendel J.F."/>
        </authorList>
    </citation>
    <scope>NUCLEOTIDE SEQUENCE [LARGE SCALE GENOMIC DNA]</scope>
    <source>
        <strain evidence="1">57</strain>
        <tissue evidence="1">Leaf</tissue>
    </source>
</reference>
<comment type="caution">
    <text evidence="1">The sequence shown here is derived from an EMBL/GenBank/DDBJ whole genome shotgun (WGS) entry which is preliminary data.</text>
</comment>
<accession>A0A7J8TRF5</accession>